<keyword evidence="3 5" id="KW-1133">Transmembrane helix</keyword>
<dbReference type="EMBL" id="JAEDAO010000001">
    <property type="protein sequence ID" value="MBK0392265.1"/>
    <property type="molecule type" value="Genomic_DNA"/>
</dbReference>
<evidence type="ECO:0000256" key="1">
    <source>
        <dbReference type="ARBA" id="ARBA00004141"/>
    </source>
</evidence>
<organism evidence="7 8">
    <name type="scientific">Ramlibacter algicola</name>
    <dbReference type="NCBI Taxonomy" id="2795217"/>
    <lineage>
        <taxon>Bacteria</taxon>
        <taxon>Pseudomonadati</taxon>
        <taxon>Pseudomonadota</taxon>
        <taxon>Betaproteobacteria</taxon>
        <taxon>Burkholderiales</taxon>
        <taxon>Comamonadaceae</taxon>
        <taxon>Ramlibacter</taxon>
    </lineage>
</organism>
<comment type="caution">
    <text evidence="7">The sequence shown here is derived from an EMBL/GenBank/DDBJ whole genome shotgun (WGS) entry which is preliminary data.</text>
</comment>
<keyword evidence="4 5" id="KW-0472">Membrane</keyword>
<sequence length="452" mass="49372">MIRWRTGPGFLFLLFPAMLALAGLDVLLSGRDLTQAFLDLERETQAFGEATRNPILAWTQRGVSLLLIAASLERITTHFMQSRPLPSVVLTGTFLFYWFTGVLAPGLLGAHPQLTHEYGYSLLLGFAATLTMADDRERILTASRNGLFVFMLAGIVLVPWNPALVLDASYSQGLLPGVPRFGGLAAHPVSMGMLAQTALLLLWARPLQRRWLTMLCWLLGLTVLFFAQSKTAWLAFLISAACMVVVRNTADSIERLGDVRHNSFGVLMLFGVVVAVVGALLAVLVFDLPDVIADFFGTGQGAQLASLTGRDRIWTVALEEWSNNPVFGYGPTIWDSEYRNAIGMPFAVHGHNQFIDALARTGTIGTFGLVAWFVTLMVLSFRYAKATRGLSLAMFLTLALMCVSEVPLLLAGYGTDVFTHMLLVVTVAAAASERRRNVIAADLYEPVIRTAA</sequence>
<protein>
    <submittedName>
        <fullName evidence="7">O-antigen ligase family protein</fullName>
    </submittedName>
</protein>
<feature type="transmembrane region" description="Helical" evidence="5">
    <location>
        <begin position="364"/>
        <end position="383"/>
    </location>
</feature>
<evidence type="ECO:0000256" key="5">
    <source>
        <dbReference type="SAM" id="Phobius"/>
    </source>
</evidence>
<accession>A0A934PZ87</accession>
<keyword evidence="8" id="KW-1185">Reference proteome</keyword>
<feature type="transmembrane region" description="Helical" evidence="5">
    <location>
        <begin position="185"/>
        <end position="204"/>
    </location>
</feature>
<reference evidence="7" key="1">
    <citation type="submission" date="2020-12" db="EMBL/GenBank/DDBJ databases">
        <title>Ramlibacter sp. nov., isolated from a freshwater alga, Cryptomonas.</title>
        <authorList>
            <person name="Kim H.M."/>
            <person name="Jeon C.O."/>
        </authorList>
    </citation>
    <scope>NUCLEOTIDE SEQUENCE</scope>
    <source>
        <strain evidence="7">CrO1</strain>
    </source>
</reference>
<dbReference type="InterPro" id="IPR007016">
    <property type="entry name" value="O-antigen_ligase-rel_domated"/>
</dbReference>
<dbReference type="RefSeq" id="WP_200787210.1">
    <property type="nucleotide sequence ID" value="NZ_JAEDAO010000001.1"/>
</dbReference>
<evidence type="ECO:0000313" key="8">
    <source>
        <dbReference type="Proteomes" id="UP000617041"/>
    </source>
</evidence>
<evidence type="ECO:0000256" key="4">
    <source>
        <dbReference type="ARBA" id="ARBA00023136"/>
    </source>
</evidence>
<dbReference type="Proteomes" id="UP000617041">
    <property type="component" value="Unassembled WGS sequence"/>
</dbReference>
<feature type="transmembrane region" description="Helical" evidence="5">
    <location>
        <begin position="233"/>
        <end position="250"/>
    </location>
</feature>
<feature type="domain" description="O-antigen ligase-related" evidence="6">
    <location>
        <begin position="218"/>
        <end position="369"/>
    </location>
</feature>
<dbReference type="InterPro" id="IPR051533">
    <property type="entry name" value="WaaL-like"/>
</dbReference>
<dbReference type="Pfam" id="PF04932">
    <property type="entry name" value="Wzy_C"/>
    <property type="match status" value="1"/>
</dbReference>
<evidence type="ECO:0000259" key="6">
    <source>
        <dbReference type="Pfam" id="PF04932"/>
    </source>
</evidence>
<keyword evidence="2 5" id="KW-0812">Transmembrane</keyword>
<dbReference type="PANTHER" id="PTHR37422">
    <property type="entry name" value="TEICHURONIC ACID BIOSYNTHESIS PROTEIN TUAE"/>
    <property type="match status" value="1"/>
</dbReference>
<proteinExistence type="predicted"/>
<evidence type="ECO:0000256" key="2">
    <source>
        <dbReference type="ARBA" id="ARBA00022692"/>
    </source>
</evidence>
<name>A0A934PZ87_9BURK</name>
<gene>
    <name evidence="7" type="ORF">I8E28_06665</name>
</gene>
<evidence type="ECO:0000313" key="7">
    <source>
        <dbReference type="EMBL" id="MBK0392265.1"/>
    </source>
</evidence>
<feature type="transmembrane region" description="Helical" evidence="5">
    <location>
        <begin position="84"/>
        <end position="106"/>
    </location>
</feature>
<keyword evidence="7" id="KW-0436">Ligase</keyword>
<comment type="subcellular location">
    <subcellularLocation>
        <location evidence="1">Membrane</location>
        <topology evidence="1">Multi-pass membrane protein</topology>
    </subcellularLocation>
</comment>
<feature type="transmembrane region" description="Helical" evidence="5">
    <location>
        <begin position="390"/>
        <end position="411"/>
    </location>
</feature>
<dbReference type="GO" id="GO:0016874">
    <property type="term" value="F:ligase activity"/>
    <property type="evidence" value="ECO:0007669"/>
    <property type="project" value="UniProtKB-KW"/>
</dbReference>
<feature type="transmembrane region" description="Helical" evidence="5">
    <location>
        <begin position="262"/>
        <end position="286"/>
    </location>
</feature>
<dbReference type="AlphaFoldDB" id="A0A934PZ87"/>
<dbReference type="PANTHER" id="PTHR37422:SF13">
    <property type="entry name" value="LIPOPOLYSACCHARIDE BIOSYNTHESIS PROTEIN PA4999-RELATED"/>
    <property type="match status" value="1"/>
</dbReference>
<feature type="transmembrane region" description="Helical" evidence="5">
    <location>
        <begin position="146"/>
        <end position="165"/>
    </location>
</feature>
<dbReference type="GO" id="GO:0016020">
    <property type="term" value="C:membrane"/>
    <property type="evidence" value="ECO:0007669"/>
    <property type="project" value="UniProtKB-SubCell"/>
</dbReference>
<feature type="transmembrane region" description="Helical" evidence="5">
    <location>
        <begin position="211"/>
        <end position="227"/>
    </location>
</feature>
<evidence type="ECO:0000256" key="3">
    <source>
        <dbReference type="ARBA" id="ARBA00022989"/>
    </source>
</evidence>